<sequence>MSHSVNNQNSHDDDYELVIDPKHHVTVLDSDHEDVEWDDCDFEVKQKTSDPKPAAAIPNSSSSNNNKKNSAKKQNSQEKARMKFAAAIKFLEPEIKSKNRFASY</sequence>
<feature type="region of interest" description="Disordered" evidence="1">
    <location>
        <begin position="46"/>
        <end position="80"/>
    </location>
</feature>
<accession>A0A1B8AWP7</accession>
<feature type="compositionally biased region" description="Low complexity" evidence="1">
    <location>
        <begin position="51"/>
        <end position="68"/>
    </location>
</feature>
<gene>
    <name evidence="2" type="ORF">FPOA_05341</name>
</gene>
<protein>
    <submittedName>
        <fullName evidence="2">Uncharacterized protein</fullName>
    </submittedName>
</protein>
<dbReference type="Proteomes" id="UP000091967">
    <property type="component" value="Unassembled WGS sequence"/>
</dbReference>
<evidence type="ECO:0000313" key="3">
    <source>
        <dbReference type="Proteomes" id="UP000091967"/>
    </source>
</evidence>
<name>A0A1B8AWP7_FUSPO</name>
<dbReference type="AlphaFoldDB" id="A0A1B8AWP7"/>
<keyword evidence="3" id="KW-1185">Reference proteome</keyword>
<reference evidence="2 3" key="1">
    <citation type="submission" date="2016-06" db="EMBL/GenBank/DDBJ databases">
        <title>Living apart together: crosstalk between the core and supernumerary genomes in a fungal plant pathogen.</title>
        <authorList>
            <person name="Vanheule A."/>
            <person name="Audenaert K."/>
            <person name="Warris S."/>
            <person name="Van De Geest H."/>
            <person name="Schijlen E."/>
            <person name="Hofte M."/>
            <person name="De Saeger S."/>
            <person name="Haesaert G."/>
            <person name="Waalwijk C."/>
            <person name="Van Der Lee T."/>
        </authorList>
    </citation>
    <scope>NUCLEOTIDE SEQUENCE [LARGE SCALE GENOMIC DNA]</scope>
    <source>
        <strain evidence="2 3">2516</strain>
    </source>
</reference>
<organism evidence="2 3">
    <name type="scientific">Fusarium poae</name>
    <dbReference type="NCBI Taxonomy" id="36050"/>
    <lineage>
        <taxon>Eukaryota</taxon>
        <taxon>Fungi</taxon>
        <taxon>Dikarya</taxon>
        <taxon>Ascomycota</taxon>
        <taxon>Pezizomycotina</taxon>
        <taxon>Sordariomycetes</taxon>
        <taxon>Hypocreomycetidae</taxon>
        <taxon>Hypocreales</taxon>
        <taxon>Nectriaceae</taxon>
        <taxon>Fusarium</taxon>
    </lineage>
</organism>
<evidence type="ECO:0000256" key="1">
    <source>
        <dbReference type="SAM" id="MobiDB-lite"/>
    </source>
</evidence>
<evidence type="ECO:0000313" key="2">
    <source>
        <dbReference type="EMBL" id="OBS24804.1"/>
    </source>
</evidence>
<dbReference type="EMBL" id="LYXU01000002">
    <property type="protein sequence ID" value="OBS24804.1"/>
    <property type="molecule type" value="Genomic_DNA"/>
</dbReference>
<comment type="caution">
    <text evidence="2">The sequence shown here is derived from an EMBL/GenBank/DDBJ whole genome shotgun (WGS) entry which is preliminary data.</text>
</comment>
<proteinExistence type="predicted"/>